<sequence length="55" mass="6190">MDVVKEIIRNSAIGPFSKGFKSVVLSLFVSIVCTLFTMLVLLLWYGNETTIQFGY</sequence>
<keyword evidence="1" id="KW-0472">Membrane</keyword>
<name>A0A1M5IU90_9FLAO</name>
<feature type="transmembrane region" description="Helical" evidence="1">
    <location>
        <begin position="23"/>
        <end position="45"/>
    </location>
</feature>
<keyword evidence="1" id="KW-0812">Transmembrane</keyword>
<keyword evidence="1" id="KW-1133">Transmembrane helix</keyword>
<protein>
    <recommendedName>
        <fullName evidence="4">ABC transporter permease</fullName>
    </recommendedName>
</protein>
<accession>A0A1M5IU90</accession>
<evidence type="ECO:0000313" key="3">
    <source>
        <dbReference type="Proteomes" id="UP000184532"/>
    </source>
</evidence>
<evidence type="ECO:0000256" key="1">
    <source>
        <dbReference type="SAM" id="Phobius"/>
    </source>
</evidence>
<organism evidence="2 3">
    <name type="scientific">Flagellimonas flava</name>
    <dbReference type="NCBI Taxonomy" id="570519"/>
    <lineage>
        <taxon>Bacteria</taxon>
        <taxon>Pseudomonadati</taxon>
        <taxon>Bacteroidota</taxon>
        <taxon>Flavobacteriia</taxon>
        <taxon>Flavobacteriales</taxon>
        <taxon>Flavobacteriaceae</taxon>
        <taxon>Flagellimonas</taxon>
    </lineage>
</organism>
<reference evidence="3" key="1">
    <citation type="submission" date="2016-11" db="EMBL/GenBank/DDBJ databases">
        <authorList>
            <person name="Varghese N."/>
            <person name="Submissions S."/>
        </authorList>
    </citation>
    <scope>NUCLEOTIDE SEQUENCE [LARGE SCALE GENOMIC DNA]</scope>
    <source>
        <strain evidence="3">DSM 22638</strain>
    </source>
</reference>
<evidence type="ECO:0000313" key="2">
    <source>
        <dbReference type="EMBL" id="SHG31589.1"/>
    </source>
</evidence>
<dbReference type="RefSeq" id="WP_165614854.1">
    <property type="nucleotide sequence ID" value="NZ_FQWL01000001.1"/>
</dbReference>
<keyword evidence="3" id="KW-1185">Reference proteome</keyword>
<dbReference type="Proteomes" id="UP000184532">
    <property type="component" value="Unassembled WGS sequence"/>
</dbReference>
<dbReference type="AlphaFoldDB" id="A0A1M5IU90"/>
<gene>
    <name evidence="2" type="ORF">SAMN04488116_0917</name>
</gene>
<dbReference type="EMBL" id="FQWL01000001">
    <property type="protein sequence ID" value="SHG31589.1"/>
    <property type="molecule type" value="Genomic_DNA"/>
</dbReference>
<proteinExistence type="predicted"/>
<evidence type="ECO:0008006" key="4">
    <source>
        <dbReference type="Google" id="ProtNLM"/>
    </source>
</evidence>